<evidence type="ECO:0000256" key="4">
    <source>
        <dbReference type="PIRNR" id="PIRNR000446"/>
    </source>
</evidence>
<dbReference type="InterPro" id="IPR014043">
    <property type="entry name" value="Acyl_transferase_dom"/>
</dbReference>
<reference evidence="7" key="1">
    <citation type="submission" date="2015-09" db="EMBL/GenBank/DDBJ databases">
        <authorList>
            <consortium name="Pathogen Informatics"/>
        </authorList>
    </citation>
    <scope>NUCLEOTIDE SEQUENCE</scope>
    <source>
        <strain evidence="7">2789STDY5834896</strain>
    </source>
</reference>
<dbReference type="GO" id="GO:0004314">
    <property type="term" value="F:[acyl-carrier-protein] S-malonyltransferase activity"/>
    <property type="evidence" value="ECO:0007669"/>
    <property type="project" value="UniProtKB-EC"/>
</dbReference>
<proteinExistence type="inferred from homology"/>
<evidence type="ECO:0000256" key="3">
    <source>
        <dbReference type="ARBA" id="ARBA00048462"/>
    </source>
</evidence>
<keyword evidence="1 4" id="KW-0808">Transferase</keyword>
<keyword evidence="2 4" id="KW-0012">Acyltransferase</keyword>
<dbReference type="SMART" id="SM00827">
    <property type="entry name" value="PKS_AT"/>
    <property type="match status" value="1"/>
</dbReference>
<gene>
    <name evidence="7" type="primary">fabD</name>
    <name evidence="7" type="ORF">SAMEA3545359_01795</name>
</gene>
<evidence type="ECO:0000256" key="5">
    <source>
        <dbReference type="PIRSR" id="PIRSR000446-1"/>
    </source>
</evidence>
<comment type="similarity">
    <text evidence="4">Belongs to the fabD family.</text>
</comment>
<dbReference type="AlphaFoldDB" id="A0A1C6IZG4"/>
<sequence>MSISLLFPGQGAQYPGMGKDLYEQFSLAKEVYTMAGDITGKDVCGMSFTGTAEQLAQTENAQLCIFTHSMAIATVLRAGGAEVEAAAGFSLGECSALCAAGAFSLEQGFQLVALRGQLMGQAAADNGGTMAAVMGLAPDQIEACCAESDGYVEAVNYNSPAQTVIAGDPAAVQAAGERCLAAGASRVVPLAVSGAFHTRYMQPAGEALTAQLAGMAFSPLQLPVYTNLTGRPLESGCDLAAHLGRQMCSPVRWVDTVLNMVADGHLKAAECGPGKVLTGNGRRISREMKVHNLQTADDVKKILDSF</sequence>
<dbReference type="PANTHER" id="PTHR42681">
    <property type="entry name" value="MALONYL-COA-ACYL CARRIER PROTEIN TRANSACYLASE, MITOCHONDRIAL"/>
    <property type="match status" value="1"/>
</dbReference>
<dbReference type="Pfam" id="PF00698">
    <property type="entry name" value="Acyl_transf_1"/>
    <property type="match status" value="1"/>
</dbReference>
<evidence type="ECO:0000256" key="2">
    <source>
        <dbReference type="ARBA" id="ARBA00023315"/>
    </source>
</evidence>
<organism evidence="7">
    <name type="scientific">uncultured Anaerotruncus sp</name>
    <dbReference type="NCBI Taxonomy" id="905011"/>
    <lineage>
        <taxon>Bacteria</taxon>
        <taxon>Bacillati</taxon>
        <taxon>Bacillota</taxon>
        <taxon>Clostridia</taxon>
        <taxon>Eubacteriales</taxon>
        <taxon>Oscillospiraceae</taxon>
        <taxon>Anaerotruncus</taxon>
        <taxon>environmental samples</taxon>
    </lineage>
</organism>
<dbReference type="InterPro" id="IPR050858">
    <property type="entry name" value="Mal-CoA-ACP_Trans/PKS_FabD"/>
</dbReference>
<name>A0A1C6IZG4_9FIRM</name>
<dbReference type="InterPro" id="IPR004410">
    <property type="entry name" value="Malonyl_CoA-ACP_transAc_FabD"/>
</dbReference>
<dbReference type="EMBL" id="FMHG01000001">
    <property type="protein sequence ID" value="SCJ75204.1"/>
    <property type="molecule type" value="Genomic_DNA"/>
</dbReference>
<dbReference type="PANTHER" id="PTHR42681:SF1">
    <property type="entry name" value="MALONYL-COA-ACYL CARRIER PROTEIN TRANSACYLASE, MITOCHONDRIAL"/>
    <property type="match status" value="1"/>
</dbReference>
<dbReference type="NCBIfam" id="TIGR00128">
    <property type="entry name" value="fabD"/>
    <property type="match status" value="1"/>
</dbReference>
<dbReference type="FunFam" id="3.30.70.250:FF:000001">
    <property type="entry name" value="Malonyl CoA-acyl carrier protein transacylase"/>
    <property type="match status" value="1"/>
</dbReference>
<dbReference type="EC" id="2.3.1.39" evidence="4"/>
<dbReference type="SUPFAM" id="SSF55048">
    <property type="entry name" value="Probable ACP-binding domain of malonyl-CoA ACP transacylase"/>
    <property type="match status" value="1"/>
</dbReference>
<dbReference type="InterPro" id="IPR001227">
    <property type="entry name" value="Ac_transferase_dom_sf"/>
</dbReference>
<evidence type="ECO:0000259" key="6">
    <source>
        <dbReference type="SMART" id="SM00827"/>
    </source>
</evidence>
<dbReference type="Gene3D" id="3.40.366.10">
    <property type="entry name" value="Malonyl-Coenzyme A Acyl Carrier Protein, domain 2"/>
    <property type="match status" value="1"/>
</dbReference>
<accession>A0A1C6IZG4</accession>
<protein>
    <recommendedName>
        <fullName evidence="4">Malonyl CoA-acyl carrier protein transacylase</fullName>
        <ecNumber evidence="4">2.3.1.39</ecNumber>
    </recommendedName>
</protein>
<dbReference type="Gene3D" id="3.30.70.250">
    <property type="entry name" value="Malonyl-CoA ACP transacylase, ACP-binding"/>
    <property type="match status" value="1"/>
</dbReference>
<dbReference type="GO" id="GO:0005829">
    <property type="term" value="C:cytosol"/>
    <property type="evidence" value="ECO:0007669"/>
    <property type="project" value="TreeGrafter"/>
</dbReference>
<comment type="catalytic activity">
    <reaction evidence="3 4">
        <text>holo-[ACP] + malonyl-CoA = malonyl-[ACP] + CoA</text>
        <dbReference type="Rhea" id="RHEA:41792"/>
        <dbReference type="Rhea" id="RHEA-COMP:9623"/>
        <dbReference type="Rhea" id="RHEA-COMP:9685"/>
        <dbReference type="ChEBI" id="CHEBI:57287"/>
        <dbReference type="ChEBI" id="CHEBI:57384"/>
        <dbReference type="ChEBI" id="CHEBI:64479"/>
        <dbReference type="ChEBI" id="CHEBI:78449"/>
        <dbReference type="EC" id="2.3.1.39"/>
    </reaction>
</comment>
<feature type="domain" description="Malonyl-CoA:ACP transacylase (MAT)" evidence="6">
    <location>
        <begin position="6"/>
        <end position="298"/>
    </location>
</feature>
<dbReference type="GO" id="GO:0006633">
    <property type="term" value="P:fatty acid biosynthetic process"/>
    <property type="evidence" value="ECO:0007669"/>
    <property type="project" value="TreeGrafter"/>
</dbReference>
<evidence type="ECO:0000256" key="1">
    <source>
        <dbReference type="ARBA" id="ARBA00022679"/>
    </source>
</evidence>
<feature type="active site" evidence="5">
    <location>
        <position position="197"/>
    </location>
</feature>
<dbReference type="PIRSF" id="PIRSF000446">
    <property type="entry name" value="Mct"/>
    <property type="match status" value="1"/>
</dbReference>
<feature type="active site" evidence="5">
    <location>
        <position position="90"/>
    </location>
</feature>
<dbReference type="InterPro" id="IPR016036">
    <property type="entry name" value="Malonyl_transacylase_ACP-bd"/>
</dbReference>
<dbReference type="InterPro" id="IPR016035">
    <property type="entry name" value="Acyl_Trfase/lysoPLipase"/>
</dbReference>
<evidence type="ECO:0000313" key="7">
    <source>
        <dbReference type="EMBL" id="SCJ75204.1"/>
    </source>
</evidence>
<dbReference type="InterPro" id="IPR024925">
    <property type="entry name" value="Malonyl_CoA-ACP_transAc"/>
</dbReference>
<dbReference type="SUPFAM" id="SSF52151">
    <property type="entry name" value="FabD/lysophospholipase-like"/>
    <property type="match status" value="1"/>
</dbReference>